<organism evidence="1 2">
    <name type="scientific">Fulvivirga kasyanovii</name>
    <dbReference type="NCBI Taxonomy" id="396812"/>
    <lineage>
        <taxon>Bacteria</taxon>
        <taxon>Pseudomonadati</taxon>
        <taxon>Bacteroidota</taxon>
        <taxon>Cytophagia</taxon>
        <taxon>Cytophagales</taxon>
        <taxon>Fulvivirgaceae</taxon>
        <taxon>Fulvivirga</taxon>
    </lineage>
</organism>
<dbReference type="Proteomes" id="UP000798808">
    <property type="component" value="Unassembled WGS sequence"/>
</dbReference>
<accession>A0ABW9RR69</accession>
<evidence type="ECO:0008006" key="3">
    <source>
        <dbReference type="Google" id="ProtNLM"/>
    </source>
</evidence>
<protein>
    <recommendedName>
        <fullName evidence="3">STAS/SEC14 domain-containing protein</fullName>
    </recommendedName>
</protein>
<sequence>MQTTLYTQGASTIDFDPSVPCLVISQVGFLTGEEFRQLQEKALELYTAKKKEHGKLASISNIKESDAIDMESLKWAAEDLAPRHYQAGNRYSAVILPEDEYALASMNAEIFMEESGKKINEPQMETRMFKDVKSAKVWLEEVLKM</sequence>
<evidence type="ECO:0000313" key="1">
    <source>
        <dbReference type="EMBL" id="MTI25535.1"/>
    </source>
</evidence>
<gene>
    <name evidence="1" type="ORF">E1163_11325</name>
</gene>
<name>A0ABW9RR69_9BACT</name>
<dbReference type="EMBL" id="SMLW01000522">
    <property type="protein sequence ID" value="MTI25535.1"/>
    <property type="molecule type" value="Genomic_DNA"/>
</dbReference>
<reference evidence="1 2" key="1">
    <citation type="submission" date="2019-02" db="EMBL/GenBank/DDBJ databases">
        <authorList>
            <person name="Goldberg S.R."/>
            <person name="Haltli B.A."/>
            <person name="Correa H."/>
            <person name="Russell K.G."/>
        </authorList>
    </citation>
    <scope>NUCLEOTIDE SEQUENCE [LARGE SCALE GENOMIC DNA]</scope>
    <source>
        <strain evidence="1 2">JCM 16186</strain>
    </source>
</reference>
<comment type="caution">
    <text evidence="1">The sequence shown here is derived from an EMBL/GenBank/DDBJ whole genome shotgun (WGS) entry which is preliminary data.</text>
</comment>
<proteinExistence type="predicted"/>
<keyword evidence="2" id="KW-1185">Reference proteome</keyword>
<dbReference type="RefSeq" id="WP_155171735.1">
    <property type="nucleotide sequence ID" value="NZ_BAAAFL010000068.1"/>
</dbReference>
<evidence type="ECO:0000313" key="2">
    <source>
        <dbReference type="Proteomes" id="UP000798808"/>
    </source>
</evidence>